<name>A0ACC3N4U1_9PEZI</name>
<sequence>MFLLALFILASQTVTGLPYHQRSVLWNTLAGIPISPRQEHATVALEDSVYILGGVVPDPSNTSIYLTTDLVQRYNIREDTWNTLASMPIALNHVNAATVDGKLYVLGALAVASDGAWRATTEASFVYDPSEDAWDVLGSIPIEHARGSASVGVHGTSVHLAGGMRILHAVQGGEQDTVDTVSIYDTLTDTWTSAPGAAAALPEGRNHACSAVVNQTFFVIGGRTEGQVNVKDTVFTLDLEDPAAGWSTRSSRMPTARGGLACGTVENAVYTFGGEGNPANGSKGVFDQVEKYDTLADRWTELAPMPTPVHGTYAAAVSNAIYVPGGGISIGGAAISTLQVLAV</sequence>
<comment type="caution">
    <text evidence="1">The sequence shown here is derived from an EMBL/GenBank/DDBJ whole genome shotgun (WGS) entry which is preliminary data.</text>
</comment>
<dbReference type="Proteomes" id="UP001281147">
    <property type="component" value="Unassembled WGS sequence"/>
</dbReference>
<accession>A0ACC3N4U1</accession>
<evidence type="ECO:0000313" key="2">
    <source>
        <dbReference type="Proteomes" id="UP001281147"/>
    </source>
</evidence>
<gene>
    <name evidence="1" type="ORF">LTR37_010540</name>
</gene>
<dbReference type="EMBL" id="JAUTXU010000087">
    <property type="protein sequence ID" value="KAK3710109.1"/>
    <property type="molecule type" value="Genomic_DNA"/>
</dbReference>
<evidence type="ECO:0000313" key="1">
    <source>
        <dbReference type="EMBL" id="KAK3710109.1"/>
    </source>
</evidence>
<protein>
    <submittedName>
        <fullName evidence="1">Uncharacterized protein</fullName>
    </submittedName>
</protein>
<organism evidence="1 2">
    <name type="scientific">Vermiconidia calcicola</name>
    <dbReference type="NCBI Taxonomy" id="1690605"/>
    <lineage>
        <taxon>Eukaryota</taxon>
        <taxon>Fungi</taxon>
        <taxon>Dikarya</taxon>
        <taxon>Ascomycota</taxon>
        <taxon>Pezizomycotina</taxon>
        <taxon>Dothideomycetes</taxon>
        <taxon>Dothideomycetidae</taxon>
        <taxon>Mycosphaerellales</taxon>
        <taxon>Extremaceae</taxon>
        <taxon>Vermiconidia</taxon>
    </lineage>
</organism>
<proteinExistence type="predicted"/>
<reference evidence="1" key="1">
    <citation type="submission" date="2023-07" db="EMBL/GenBank/DDBJ databases">
        <title>Black Yeasts Isolated from many extreme environments.</title>
        <authorList>
            <person name="Coleine C."/>
            <person name="Stajich J.E."/>
            <person name="Selbmann L."/>
        </authorList>
    </citation>
    <scope>NUCLEOTIDE SEQUENCE</scope>
    <source>
        <strain evidence="1">CCFEE 5714</strain>
    </source>
</reference>
<keyword evidence="2" id="KW-1185">Reference proteome</keyword>